<feature type="transmembrane region" description="Helical" evidence="2">
    <location>
        <begin position="112"/>
        <end position="134"/>
    </location>
</feature>
<proteinExistence type="predicted"/>
<reference evidence="4" key="1">
    <citation type="journal article" date="2019" name="Int. J. Syst. Evol. Microbiol.">
        <title>The Global Catalogue of Microorganisms (GCM) 10K type strain sequencing project: providing services to taxonomists for standard genome sequencing and annotation.</title>
        <authorList>
            <consortium name="The Broad Institute Genomics Platform"/>
            <consortium name="The Broad Institute Genome Sequencing Center for Infectious Disease"/>
            <person name="Wu L."/>
            <person name="Ma J."/>
        </authorList>
    </citation>
    <scope>NUCLEOTIDE SEQUENCE [LARGE SCALE GENOMIC DNA]</scope>
    <source>
        <strain evidence="4">JCM 17986</strain>
    </source>
</reference>
<dbReference type="RefSeq" id="WP_345673625.1">
    <property type="nucleotide sequence ID" value="NZ_BAABHS010000002.1"/>
</dbReference>
<protein>
    <submittedName>
        <fullName evidence="3">Uncharacterized protein</fullName>
    </submittedName>
</protein>
<comment type="caution">
    <text evidence="3">The sequence shown here is derived from an EMBL/GenBank/DDBJ whole genome shotgun (WGS) entry which is preliminary data.</text>
</comment>
<sequence>MSGDHTGRGGRGRRRAHAGRSGVAETTNRGDGVDGAAGTGSAMPDESPSETTMAWSVRPGGPEFGAAADPYDGTGTTPQTPYAASRSGSGTPDWNAMADRETRRRRRRKQRLRTAATLLGLALVSGGITAWALWPDGGTDKQPASAPTAGGKPTFKPVPVVAPPPGSAAVLADPAKDTAPFTAEGLFPDATIAVQGRVYTVVARQLDNTCADAANPSLGMILRRHQCVQLVRITASGPDGVAATVAVASFANPGDAQAAAGDGNADPASALTALPGGPVQVLCPDPVAGTPGVVCLRQTNSLGRYGIFLIGGYPGTENRITTGSDPKVDQMGADLDAAAQGVLTARGEQRSQEIYNAAKSAAEKALNN</sequence>
<feature type="compositionally biased region" description="Polar residues" evidence="1">
    <location>
        <begin position="74"/>
        <end position="92"/>
    </location>
</feature>
<accession>A0ABP9GMW4</accession>
<dbReference type="EMBL" id="BAABHS010000002">
    <property type="protein sequence ID" value="GAA4948525.1"/>
    <property type="molecule type" value="Genomic_DNA"/>
</dbReference>
<evidence type="ECO:0000313" key="4">
    <source>
        <dbReference type="Proteomes" id="UP001500466"/>
    </source>
</evidence>
<keyword evidence="2" id="KW-0472">Membrane</keyword>
<evidence type="ECO:0000256" key="1">
    <source>
        <dbReference type="SAM" id="MobiDB-lite"/>
    </source>
</evidence>
<evidence type="ECO:0000313" key="3">
    <source>
        <dbReference type="EMBL" id="GAA4948525.1"/>
    </source>
</evidence>
<feature type="region of interest" description="Disordered" evidence="1">
    <location>
        <begin position="1"/>
        <end position="110"/>
    </location>
</feature>
<evidence type="ECO:0000256" key="2">
    <source>
        <dbReference type="SAM" id="Phobius"/>
    </source>
</evidence>
<keyword evidence="2" id="KW-1133">Transmembrane helix</keyword>
<organism evidence="3 4">
    <name type="scientific">Yinghuangia aomiensis</name>
    <dbReference type="NCBI Taxonomy" id="676205"/>
    <lineage>
        <taxon>Bacteria</taxon>
        <taxon>Bacillati</taxon>
        <taxon>Actinomycetota</taxon>
        <taxon>Actinomycetes</taxon>
        <taxon>Kitasatosporales</taxon>
        <taxon>Streptomycetaceae</taxon>
        <taxon>Yinghuangia</taxon>
    </lineage>
</organism>
<gene>
    <name evidence="3" type="ORF">GCM10023205_05820</name>
</gene>
<keyword evidence="2" id="KW-0812">Transmembrane</keyword>
<dbReference type="Proteomes" id="UP001500466">
    <property type="component" value="Unassembled WGS sequence"/>
</dbReference>
<name>A0ABP9GMW4_9ACTN</name>
<feature type="compositionally biased region" description="Basic residues" evidence="1">
    <location>
        <begin position="8"/>
        <end position="18"/>
    </location>
</feature>
<keyword evidence="4" id="KW-1185">Reference proteome</keyword>